<dbReference type="Pfam" id="PF12293">
    <property type="entry name" value="T4BSS_DotH_IcmK"/>
    <property type="match status" value="1"/>
</dbReference>
<feature type="region of interest" description="Disordered" evidence="1">
    <location>
        <begin position="25"/>
        <end position="53"/>
    </location>
</feature>
<dbReference type="RefSeq" id="WP_113889546.1">
    <property type="nucleotide sequence ID" value="NZ_QNRK01000012.1"/>
</dbReference>
<sequence>MRQRQPDWSALALVLAVMAAGPVAAEPGPPGASPAGPPGATPRTDVDSAIPLTPGMIRDLGRRVGDNRRAEEEVNTEIASPISRRVNVSFAPGQSTPIVRIVKGYPTALSFFDRTGQPWPIEWDTNSNPAAAQASNGNCNQGPAGGAGPAVASAGFYVCTPTVGSNVLQVAAASLQPRGGLLVTLKGAPKPISFMLVAGGGTYDADLTVQVADRGPNAKGVATGPVAPDTASPFLTAMLDGAPPAEAEPLAVAGVSPDDLRAWKVGNRVVLRTRFALISPEWLASQTGEGGVTVYSLPITPVVLLSQDGVTVSASLSEP</sequence>
<evidence type="ECO:0000313" key="4">
    <source>
        <dbReference type="Proteomes" id="UP000253529"/>
    </source>
</evidence>
<name>A0A366FHC2_9HYPH</name>
<reference evidence="3 4" key="1">
    <citation type="submission" date="2018-06" db="EMBL/GenBank/DDBJ databases">
        <title>Genomic Encyclopedia of Type Strains, Phase IV (KMG-IV): sequencing the most valuable type-strain genomes for metagenomic binning, comparative biology and taxonomic classification.</title>
        <authorList>
            <person name="Goeker M."/>
        </authorList>
    </citation>
    <scope>NUCLEOTIDE SEQUENCE [LARGE SCALE GENOMIC DNA]</scope>
    <source>
        <strain evidence="3 4">DSM 24875</strain>
    </source>
</reference>
<dbReference type="Proteomes" id="UP000253529">
    <property type="component" value="Unassembled WGS sequence"/>
</dbReference>
<accession>A0A366FHC2</accession>
<proteinExistence type="predicted"/>
<feature type="signal peptide" evidence="2">
    <location>
        <begin position="1"/>
        <end position="25"/>
    </location>
</feature>
<evidence type="ECO:0000256" key="2">
    <source>
        <dbReference type="SAM" id="SignalP"/>
    </source>
</evidence>
<organism evidence="3 4">
    <name type="scientific">Roseiarcus fermentans</name>
    <dbReference type="NCBI Taxonomy" id="1473586"/>
    <lineage>
        <taxon>Bacteria</taxon>
        <taxon>Pseudomonadati</taxon>
        <taxon>Pseudomonadota</taxon>
        <taxon>Alphaproteobacteria</taxon>
        <taxon>Hyphomicrobiales</taxon>
        <taxon>Roseiarcaceae</taxon>
        <taxon>Roseiarcus</taxon>
    </lineage>
</organism>
<keyword evidence="4" id="KW-1185">Reference proteome</keyword>
<protein>
    <submittedName>
        <fullName evidence="3">Intracellular multiplication protein IcmK</fullName>
    </submittedName>
</protein>
<evidence type="ECO:0000313" key="3">
    <source>
        <dbReference type="EMBL" id="RBP13125.1"/>
    </source>
</evidence>
<evidence type="ECO:0000256" key="1">
    <source>
        <dbReference type="SAM" id="MobiDB-lite"/>
    </source>
</evidence>
<feature type="chain" id="PRO_5017009053" evidence="2">
    <location>
        <begin position="26"/>
        <end position="319"/>
    </location>
</feature>
<dbReference type="AlphaFoldDB" id="A0A366FHC2"/>
<comment type="caution">
    <text evidence="3">The sequence shown here is derived from an EMBL/GenBank/DDBJ whole genome shotgun (WGS) entry which is preliminary data.</text>
</comment>
<gene>
    <name evidence="3" type="ORF">DFR50_11294</name>
</gene>
<dbReference type="OrthoDB" id="8682498at2"/>
<keyword evidence="2" id="KW-0732">Signal</keyword>
<dbReference type="EMBL" id="QNRK01000012">
    <property type="protein sequence ID" value="RBP13125.1"/>
    <property type="molecule type" value="Genomic_DNA"/>
</dbReference>
<dbReference type="InterPro" id="IPR022073">
    <property type="entry name" value="T4BSS_DotH_IcmK"/>
</dbReference>
<feature type="compositionally biased region" description="Pro residues" evidence="1">
    <location>
        <begin position="27"/>
        <end position="40"/>
    </location>
</feature>